<dbReference type="PANTHER" id="PTHR15721">
    <property type="entry name" value="KIAA0586 PROTEIN"/>
    <property type="match status" value="1"/>
</dbReference>
<keyword evidence="3" id="KW-1185">Reference proteome</keyword>
<feature type="compositionally biased region" description="Polar residues" evidence="1">
    <location>
        <begin position="435"/>
        <end position="446"/>
    </location>
</feature>
<feature type="compositionally biased region" description="Polar residues" evidence="1">
    <location>
        <begin position="189"/>
        <end position="198"/>
    </location>
</feature>
<feature type="compositionally biased region" description="Low complexity" evidence="1">
    <location>
        <begin position="618"/>
        <end position="629"/>
    </location>
</feature>
<feature type="region of interest" description="Disordered" evidence="1">
    <location>
        <begin position="601"/>
        <end position="689"/>
    </location>
</feature>
<dbReference type="GO" id="GO:0005814">
    <property type="term" value="C:centriole"/>
    <property type="evidence" value="ECO:0007669"/>
    <property type="project" value="TreeGrafter"/>
</dbReference>
<feature type="region of interest" description="Disordered" evidence="1">
    <location>
        <begin position="400"/>
        <end position="453"/>
    </location>
</feature>
<feature type="compositionally biased region" description="Polar residues" evidence="1">
    <location>
        <begin position="73"/>
        <end position="85"/>
    </location>
</feature>
<reference evidence="2" key="1">
    <citation type="submission" date="2022-08" db="UniProtKB">
        <authorList>
            <consortium name="EnsemblMetazoa"/>
        </authorList>
    </citation>
    <scope>IDENTIFICATION</scope>
    <source>
        <strain evidence="2">05x7-T-G4-1.051#20</strain>
    </source>
</reference>
<name>A0A8W8HUC0_MAGGI</name>
<dbReference type="GO" id="GO:0007224">
    <property type="term" value="P:smoothened signaling pathway"/>
    <property type="evidence" value="ECO:0007669"/>
    <property type="project" value="InterPro"/>
</dbReference>
<feature type="compositionally biased region" description="Basic and acidic residues" evidence="1">
    <location>
        <begin position="415"/>
        <end position="425"/>
    </location>
</feature>
<evidence type="ECO:0000313" key="2">
    <source>
        <dbReference type="EnsemblMetazoa" id="G11093.1:cds"/>
    </source>
</evidence>
<sequence length="783" mass="85850">MEEMLELLSTTDAAVKALDKSNRSQASSCSRSSSGSKKKSFTEIPDSGIGKTEDKSPRTFPSHSKEVDELDISQHSSDVSTTASDVLIRSTTAAPGERSVLDDKSFQSVDNTSNISKCSKYSFGKENFNSSGPVKVKVSSKLLREIKSPYESPREEVNAGNESPKIQNGQPEGAIIKKQNTSRDAHELSTGSQSSSRGGENPGVAKHSSRPNSATSKSSTGSKSGSVIKGPTSKPVQDSKTGGQQVSSKPVSNNPKDIITLQSTPQGKQSSKPKRDSLGTPEKPQKKGGFPQPAFVERHTPEKVLRDMRALNDDDDKGSYLDDFIKEQAESQDMVPEKLVTESVETSIHSATSSQPEIVTVPERIVTVSTRSSLSSDNSLSDSGQILTIQEKLVTISAPLSMEDESTASQEEDEKIPPRLPDKFHHYTTKHHSNGLKQGSESSGTSVVDHPSDSGEIHVEKFHLSEKQRLIKENFTKRLQGGPKKRVVQPRLIGPAAKTSKKESNNVSDQTTESLTAAVAASATSAAIAATQPFLKAQQEMANILNRIAGLQSGVAPPLKGESESERVVELEKQLASVTEKRIQHLERLEEHQVAMQAKLLSLSRTPQNRGEVPRPKSPTIRSPSRSPPVQRKREFPPRPITKMTVPKPGHSDYNQELFQDHQSPETPKPRGNPPKPLSFEFKNKKQQSTRGILEEILAADGSPRRDVPEPTKYQDKDKNGLRINVETDGRRTFGPAEQALYLSDVLDVFQESCYLRLFRRLSLKCPPKRIPKKVDDLLIELY</sequence>
<evidence type="ECO:0000313" key="3">
    <source>
        <dbReference type="Proteomes" id="UP000005408"/>
    </source>
</evidence>
<feature type="compositionally biased region" description="Polar residues" evidence="1">
    <location>
        <begin position="234"/>
        <end position="270"/>
    </location>
</feature>
<dbReference type="EnsemblMetazoa" id="G11093.1">
    <property type="protein sequence ID" value="G11093.1:cds"/>
    <property type="gene ID" value="G11093"/>
</dbReference>
<feature type="compositionally biased region" description="Basic and acidic residues" evidence="1">
    <location>
        <begin position="51"/>
        <end position="67"/>
    </location>
</feature>
<feature type="region of interest" description="Disordered" evidence="1">
    <location>
        <begin position="19"/>
        <end position="85"/>
    </location>
</feature>
<feature type="compositionally biased region" description="Low complexity" evidence="1">
    <location>
        <begin position="215"/>
        <end position="226"/>
    </location>
</feature>
<feature type="compositionally biased region" description="Polar residues" evidence="1">
    <location>
        <begin position="160"/>
        <end position="170"/>
    </location>
</feature>
<feature type="region of interest" description="Disordered" evidence="1">
    <location>
        <begin position="146"/>
        <end position="303"/>
    </location>
</feature>
<evidence type="ECO:0000256" key="1">
    <source>
        <dbReference type="SAM" id="MobiDB-lite"/>
    </source>
</evidence>
<feature type="compositionally biased region" description="Acidic residues" evidence="1">
    <location>
        <begin position="402"/>
        <end position="414"/>
    </location>
</feature>
<proteinExistence type="predicted"/>
<dbReference type="Proteomes" id="UP000005408">
    <property type="component" value="Unassembled WGS sequence"/>
</dbReference>
<dbReference type="GO" id="GO:0036064">
    <property type="term" value="C:ciliary basal body"/>
    <property type="evidence" value="ECO:0007669"/>
    <property type="project" value="TreeGrafter"/>
</dbReference>
<dbReference type="InterPro" id="IPR029246">
    <property type="entry name" value="TALPID3"/>
</dbReference>
<organism evidence="2 3">
    <name type="scientific">Magallana gigas</name>
    <name type="common">Pacific oyster</name>
    <name type="synonym">Crassostrea gigas</name>
    <dbReference type="NCBI Taxonomy" id="29159"/>
    <lineage>
        <taxon>Eukaryota</taxon>
        <taxon>Metazoa</taxon>
        <taxon>Spiralia</taxon>
        <taxon>Lophotrochozoa</taxon>
        <taxon>Mollusca</taxon>
        <taxon>Bivalvia</taxon>
        <taxon>Autobranchia</taxon>
        <taxon>Pteriomorphia</taxon>
        <taxon>Ostreida</taxon>
        <taxon>Ostreoidea</taxon>
        <taxon>Ostreidae</taxon>
        <taxon>Magallana</taxon>
    </lineage>
</organism>
<feature type="compositionally biased region" description="Basic and acidic residues" evidence="1">
    <location>
        <begin position="146"/>
        <end position="157"/>
    </location>
</feature>
<dbReference type="Pfam" id="PF15324">
    <property type="entry name" value="TALPID3"/>
    <property type="match status" value="1"/>
</dbReference>
<protein>
    <submittedName>
        <fullName evidence="2">Uncharacterized protein</fullName>
    </submittedName>
</protein>
<accession>A0A8W8HUC0</accession>
<dbReference type="AlphaFoldDB" id="A0A8W8HUC0"/>
<dbReference type="PANTHER" id="PTHR15721:SF2">
    <property type="entry name" value="PROTEIN TALPID3"/>
    <property type="match status" value="1"/>
</dbReference>
<feature type="compositionally biased region" description="Low complexity" evidence="1">
    <location>
        <begin position="23"/>
        <end position="35"/>
    </location>
</feature>